<reference evidence="2" key="2">
    <citation type="journal article" date="2024" name="Plant">
        <title>Genomic evolution and insights into agronomic trait innovations of Sesamum species.</title>
        <authorList>
            <person name="Miao H."/>
            <person name="Wang L."/>
            <person name="Qu L."/>
            <person name="Liu H."/>
            <person name="Sun Y."/>
            <person name="Le M."/>
            <person name="Wang Q."/>
            <person name="Wei S."/>
            <person name="Zheng Y."/>
            <person name="Lin W."/>
            <person name="Duan Y."/>
            <person name="Cao H."/>
            <person name="Xiong S."/>
            <person name="Wang X."/>
            <person name="Wei L."/>
            <person name="Li C."/>
            <person name="Ma Q."/>
            <person name="Ju M."/>
            <person name="Zhao R."/>
            <person name="Li G."/>
            <person name="Mu C."/>
            <person name="Tian Q."/>
            <person name="Mei H."/>
            <person name="Zhang T."/>
            <person name="Gao T."/>
            <person name="Zhang H."/>
        </authorList>
    </citation>
    <scope>NUCLEOTIDE SEQUENCE</scope>
    <source>
        <strain evidence="2">G02</strain>
    </source>
</reference>
<evidence type="ECO:0000313" key="2">
    <source>
        <dbReference type="EMBL" id="KAL0404532.1"/>
    </source>
</evidence>
<feature type="region of interest" description="Disordered" evidence="1">
    <location>
        <begin position="209"/>
        <end position="241"/>
    </location>
</feature>
<accession>A0AAW2TJ01</accession>
<feature type="compositionally biased region" description="Acidic residues" evidence="1">
    <location>
        <begin position="211"/>
        <end position="221"/>
    </location>
</feature>
<reference evidence="2" key="1">
    <citation type="submission" date="2020-06" db="EMBL/GenBank/DDBJ databases">
        <authorList>
            <person name="Li T."/>
            <person name="Hu X."/>
            <person name="Zhang T."/>
            <person name="Song X."/>
            <person name="Zhang H."/>
            <person name="Dai N."/>
            <person name="Sheng W."/>
            <person name="Hou X."/>
            <person name="Wei L."/>
        </authorList>
    </citation>
    <scope>NUCLEOTIDE SEQUENCE</scope>
    <source>
        <strain evidence="2">G02</strain>
        <tissue evidence="2">Leaf</tissue>
    </source>
</reference>
<protein>
    <submittedName>
        <fullName evidence="2">Uncharacterized protein</fullName>
    </submittedName>
</protein>
<evidence type="ECO:0000256" key="1">
    <source>
        <dbReference type="SAM" id="MobiDB-lite"/>
    </source>
</evidence>
<name>A0AAW2TJ01_SESRA</name>
<sequence length="241" mass="28276">MSFSILMLLLKKKRIGKLHRERQNIADSKKPNEVTQQRKGKETVINEAKKKLKENVIQKNCKWIYDADLLFNVVNYKSLRPTIEAIGQYDLSMKPPSYYEVRVKYLKKELKYTNNILKACEEDQTNNEWLLVKLNLSDEDDEEENARVHQDDDLSWGDIARASRVDVDVYAFRLRHSKEFKNTTSEASLSKATKRVSTSSKSTAKLLRLIDEDEEEEEEEVNFNNTNEKDLDCYKLNSDRE</sequence>
<gene>
    <name evidence="2" type="ORF">Sradi_2094000</name>
</gene>
<proteinExistence type="predicted"/>
<dbReference type="EMBL" id="JACGWJ010000008">
    <property type="protein sequence ID" value="KAL0404532.1"/>
    <property type="molecule type" value="Genomic_DNA"/>
</dbReference>
<dbReference type="AlphaFoldDB" id="A0AAW2TJ01"/>
<feature type="compositionally biased region" description="Basic and acidic residues" evidence="1">
    <location>
        <begin position="227"/>
        <end position="241"/>
    </location>
</feature>
<comment type="caution">
    <text evidence="2">The sequence shown here is derived from an EMBL/GenBank/DDBJ whole genome shotgun (WGS) entry which is preliminary data.</text>
</comment>
<organism evidence="2">
    <name type="scientific">Sesamum radiatum</name>
    <name type="common">Black benniseed</name>
    <dbReference type="NCBI Taxonomy" id="300843"/>
    <lineage>
        <taxon>Eukaryota</taxon>
        <taxon>Viridiplantae</taxon>
        <taxon>Streptophyta</taxon>
        <taxon>Embryophyta</taxon>
        <taxon>Tracheophyta</taxon>
        <taxon>Spermatophyta</taxon>
        <taxon>Magnoliopsida</taxon>
        <taxon>eudicotyledons</taxon>
        <taxon>Gunneridae</taxon>
        <taxon>Pentapetalae</taxon>
        <taxon>asterids</taxon>
        <taxon>lamiids</taxon>
        <taxon>Lamiales</taxon>
        <taxon>Pedaliaceae</taxon>
        <taxon>Sesamum</taxon>
    </lineage>
</organism>